<dbReference type="AlphaFoldDB" id="A0A7W7Y9I7"/>
<feature type="binding site" evidence="8">
    <location>
        <position position="146"/>
    </location>
    <ligand>
        <name>Fe cation</name>
        <dbReference type="ChEBI" id="CHEBI:24875"/>
    </ligand>
</feature>
<keyword evidence="2" id="KW-0678">Repressor</keyword>
<feature type="binding site" evidence="7">
    <location>
        <position position="116"/>
    </location>
    <ligand>
        <name>Zn(2+)</name>
        <dbReference type="ChEBI" id="CHEBI:29105"/>
    </ligand>
</feature>
<evidence type="ECO:0000256" key="6">
    <source>
        <dbReference type="ARBA" id="ARBA00023163"/>
    </source>
</evidence>
<dbReference type="GO" id="GO:0045892">
    <property type="term" value="P:negative regulation of DNA-templated transcription"/>
    <property type="evidence" value="ECO:0007669"/>
    <property type="project" value="TreeGrafter"/>
</dbReference>
<feature type="binding site" evidence="7">
    <location>
        <position position="154"/>
    </location>
    <ligand>
        <name>Zn(2+)</name>
        <dbReference type="ChEBI" id="CHEBI:29105"/>
    </ligand>
</feature>
<evidence type="ECO:0000256" key="2">
    <source>
        <dbReference type="ARBA" id="ARBA00022491"/>
    </source>
</evidence>
<dbReference type="CDD" id="cd07153">
    <property type="entry name" value="Fur_like"/>
    <property type="match status" value="1"/>
</dbReference>
<keyword evidence="8" id="KW-0408">Iron</keyword>
<keyword evidence="6" id="KW-0804">Transcription</keyword>
<dbReference type="Gene3D" id="3.30.1490.190">
    <property type="match status" value="1"/>
</dbReference>
<dbReference type="GO" id="GO:0003700">
    <property type="term" value="F:DNA-binding transcription factor activity"/>
    <property type="evidence" value="ECO:0007669"/>
    <property type="project" value="InterPro"/>
</dbReference>
<keyword evidence="10" id="KW-1185">Reference proteome</keyword>
<comment type="cofactor">
    <cofactor evidence="8">
        <name>Mn(2+)</name>
        <dbReference type="ChEBI" id="CHEBI:29035"/>
    </cofactor>
    <cofactor evidence="8">
        <name>Fe(2+)</name>
        <dbReference type="ChEBI" id="CHEBI:29033"/>
    </cofactor>
    <text evidence="8">Binds 1 Mn(2+) or Fe(2+) ion per subunit.</text>
</comment>
<dbReference type="SUPFAM" id="SSF46785">
    <property type="entry name" value="Winged helix' DNA-binding domain"/>
    <property type="match status" value="1"/>
</dbReference>
<dbReference type="InterPro" id="IPR036388">
    <property type="entry name" value="WH-like_DNA-bd_sf"/>
</dbReference>
<keyword evidence="5" id="KW-0238">DNA-binding</keyword>
<reference evidence="9 10" key="1">
    <citation type="submission" date="2020-08" db="EMBL/GenBank/DDBJ databases">
        <title>Genomic Encyclopedia of Type Strains, Phase IV (KMG-IV): sequencing the most valuable type-strain genomes for metagenomic binning, comparative biology and taxonomic classification.</title>
        <authorList>
            <person name="Goeker M."/>
        </authorList>
    </citation>
    <scope>NUCLEOTIDE SEQUENCE [LARGE SCALE GENOMIC DNA]</scope>
    <source>
        <strain evidence="9 10">DSM 12252</strain>
    </source>
</reference>
<feature type="binding site" evidence="8">
    <location>
        <position position="107"/>
    </location>
    <ligand>
        <name>Fe cation</name>
        <dbReference type="ChEBI" id="CHEBI:24875"/>
    </ligand>
</feature>
<comment type="similarity">
    <text evidence="1">Belongs to the Fur family.</text>
</comment>
<evidence type="ECO:0000313" key="10">
    <source>
        <dbReference type="Proteomes" id="UP000590740"/>
    </source>
</evidence>
<protein>
    <submittedName>
        <fullName evidence="9">Fe2+ or Zn2+ uptake regulation protein</fullName>
    </submittedName>
</protein>
<evidence type="ECO:0000256" key="8">
    <source>
        <dbReference type="PIRSR" id="PIRSR602481-2"/>
    </source>
</evidence>
<evidence type="ECO:0000256" key="3">
    <source>
        <dbReference type="ARBA" id="ARBA00022833"/>
    </source>
</evidence>
<dbReference type="InterPro" id="IPR036390">
    <property type="entry name" value="WH_DNA-bd_sf"/>
</dbReference>
<evidence type="ECO:0000256" key="5">
    <source>
        <dbReference type="ARBA" id="ARBA00023125"/>
    </source>
</evidence>
<dbReference type="GO" id="GO:0008270">
    <property type="term" value="F:zinc ion binding"/>
    <property type="evidence" value="ECO:0007669"/>
    <property type="project" value="TreeGrafter"/>
</dbReference>
<feature type="binding site" evidence="8">
    <location>
        <position position="109"/>
    </location>
    <ligand>
        <name>Fe cation</name>
        <dbReference type="ChEBI" id="CHEBI:24875"/>
    </ligand>
</feature>
<dbReference type="GO" id="GO:0000976">
    <property type="term" value="F:transcription cis-regulatory region binding"/>
    <property type="evidence" value="ECO:0007669"/>
    <property type="project" value="TreeGrafter"/>
</dbReference>
<dbReference type="PANTHER" id="PTHR33202">
    <property type="entry name" value="ZINC UPTAKE REGULATION PROTEIN"/>
    <property type="match status" value="1"/>
</dbReference>
<evidence type="ECO:0000313" key="9">
    <source>
        <dbReference type="EMBL" id="MBB5032071.1"/>
    </source>
</evidence>
<dbReference type="GO" id="GO:1900376">
    <property type="term" value="P:regulation of secondary metabolite biosynthetic process"/>
    <property type="evidence" value="ECO:0007669"/>
    <property type="project" value="TreeGrafter"/>
</dbReference>
<keyword evidence="7" id="KW-0479">Metal-binding</keyword>
<dbReference type="RefSeq" id="WP_246437940.1">
    <property type="nucleotide sequence ID" value="NZ_JACHIG010000003.1"/>
</dbReference>
<feature type="binding site" evidence="7">
    <location>
        <position position="113"/>
    </location>
    <ligand>
        <name>Zn(2+)</name>
        <dbReference type="ChEBI" id="CHEBI:29105"/>
    </ligand>
</feature>
<organism evidence="9 10">
    <name type="scientific">Prosthecobacter vanneervenii</name>
    <dbReference type="NCBI Taxonomy" id="48466"/>
    <lineage>
        <taxon>Bacteria</taxon>
        <taxon>Pseudomonadati</taxon>
        <taxon>Verrucomicrobiota</taxon>
        <taxon>Verrucomicrobiia</taxon>
        <taxon>Verrucomicrobiales</taxon>
        <taxon>Verrucomicrobiaceae</taxon>
        <taxon>Prosthecobacter</taxon>
    </lineage>
</organism>
<dbReference type="InterPro" id="IPR043135">
    <property type="entry name" value="Fur_C"/>
</dbReference>
<dbReference type="EMBL" id="JACHIG010000003">
    <property type="protein sequence ID" value="MBB5032071.1"/>
    <property type="molecule type" value="Genomic_DNA"/>
</dbReference>
<dbReference type="Proteomes" id="UP000590740">
    <property type="component" value="Unassembled WGS sequence"/>
</dbReference>
<comment type="caution">
    <text evidence="9">The sequence shown here is derived from an EMBL/GenBank/DDBJ whole genome shotgun (WGS) entry which is preliminary data.</text>
</comment>
<evidence type="ECO:0000256" key="7">
    <source>
        <dbReference type="PIRSR" id="PIRSR602481-1"/>
    </source>
</evidence>
<keyword evidence="3 7" id="KW-0862">Zinc</keyword>
<name>A0A7W7Y9I7_9BACT</name>
<feature type="binding site" evidence="8">
    <location>
        <position position="129"/>
    </location>
    <ligand>
        <name>Fe cation</name>
        <dbReference type="ChEBI" id="CHEBI:24875"/>
    </ligand>
</feature>
<evidence type="ECO:0000256" key="1">
    <source>
        <dbReference type="ARBA" id="ARBA00007957"/>
    </source>
</evidence>
<dbReference type="Gene3D" id="1.10.10.10">
    <property type="entry name" value="Winged helix-like DNA-binding domain superfamily/Winged helix DNA-binding domain"/>
    <property type="match status" value="1"/>
</dbReference>
<dbReference type="InterPro" id="IPR002481">
    <property type="entry name" value="FUR"/>
</dbReference>
<dbReference type="PANTHER" id="PTHR33202:SF7">
    <property type="entry name" value="FERRIC UPTAKE REGULATION PROTEIN"/>
    <property type="match status" value="1"/>
</dbReference>
<sequence length="159" mass="18004">MLHHHHSATCQHHDEQSARELAASMLTRAREAGLRRTKALENVLSILVHSHQPLSLADIAESPDLTSGADKATVYRVLVKLEELALIRRLGLHDRSAYYTLLIPGRHDDYLICTQCGRIQRLDIACPVEALEKQIEHESGFKKLYHELEFYGLCPKCAD</sequence>
<evidence type="ECO:0000256" key="4">
    <source>
        <dbReference type="ARBA" id="ARBA00023015"/>
    </source>
</evidence>
<proteinExistence type="inferred from homology"/>
<dbReference type="Pfam" id="PF01475">
    <property type="entry name" value="FUR"/>
    <property type="match status" value="1"/>
</dbReference>
<feature type="binding site" evidence="7">
    <location>
        <position position="157"/>
    </location>
    <ligand>
        <name>Zn(2+)</name>
        <dbReference type="ChEBI" id="CHEBI:29105"/>
    </ligand>
</feature>
<accession>A0A7W7Y9I7</accession>
<comment type="cofactor">
    <cofactor evidence="7">
        <name>Zn(2+)</name>
        <dbReference type="ChEBI" id="CHEBI:29105"/>
    </cofactor>
    <text evidence="7">Binds 1 zinc ion per subunit.</text>
</comment>
<gene>
    <name evidence="9" type="ORF">HNQ65_001648</name>
</gene>
<keyword evidence="4" id="KW-0805">Transcription regulation</keyword>